<keyword evidence="1" id="KW-1133">Transmembrane helix</keyword>
<name>A0ABS7XUW9_9FLAO</name>
<dbReference type="RefSeq" id="WP_224531620.1">
    <property type="nucleotide sequence ID" value="NZ_JAIUJR010000012.1"/>
</dbReference>
<feature type="transmembrane region" description="Helical" evidence="1">
    <location>
        <begin position="21"/>
        <end position="40"/>
    </location>
</feature>
<reference evidence="3" key="1">
    <citation type="submission" date="2023-07" db="EMBL/GenBank/DDBJ databases">
        <authorList>
            <person name="Yue Y."/>
        </authorList>
    </citation>
    <scope>NUCLEOTIDE SEQUENCE [LARGE SCALE GENOMIC DNA]</scope>
    <source>
        <strain evidence="3">D23</strain>
    </source>
</reference>
<keyword evidence="1" id="KW-0472">Membrane</keyword>
<evidence type="ECO:0000313" key="2">
    <source>
        <dbReference type="EMBL" id="MCA0133803.1"/>
    </source>
</evidence>
<keyword evidence="1" id="KW-0812">Transmembrane</keyword>
<protein>
    <submittedName>
        <fullName evidence="2">Uncharacterized protein</fullName>
    </submittedName>
</protein>
<accession>A0ABS7XUW9</accession>
<dbReference type="InterPro" id="IPR045749">
    <property type="entry name" value="DUF6090"/>
</dbReference>
<dbReference type="Proteomes" id="UP001198901">
    <property type="component" value="Unassembled WGS sequence"/>
</dbReference>
<sequence>MIKFFRHIRKSLLEQNQMGKYFKYAIGEILLVVIGILIALQINNWNERRKATIEGLVLLENIYEDIKYNLDKIDFVYAWDSTQNDRNKKLIQLLFDQNSTYHDSLEIYFGSVTRYEVFSPRRTAYETLKTKGLELIRNKTLRSKITELYDEVYVLNDMVLEFRKEIHLKHVPIFNNRFLTLDEVEYKVPIDFNSLKNDKKFINTLSYILAESDNFLEHHNNMRAQTKQLRDIIFEELKSHD</sequence>
<dbReference type="EMBL" id="JAIUJR010000012">
    <property type="protein sequence ID" value="MCA0133803.1"/>
    <property type="molecule type" value="Genomic_DNA"/>
</dbReference>
<evidence type="ECO:0000313" key="3">
    <source>
        <dbReference type="Proteomes" id="UP001198901"/>
    </source>
</evidence>
<keyword evidence="3" id="KW-1185">Reference proteome</keyword>
<dbReference type="Pfam" id="PF19578">
    <property type="entry name" value="DUF6090"/>
    <property type="match status" value="1"/>
</dbReference>
<gene>
    <name evidence="2" type="ORF">LBU54_14490</name>
</gene>
<proteinExistence type="predicted"/>
<organism evidence="2 3">
    <name type="scientific">Winogradskyella alexanderae</name>
    <dbReference type="NCBI Taxonomy" id="2877123"/>
    <lineage>
        <taxon>Bacteria</taxon>
        <taxon>Pseudomonadati</taxon>
        <taxon>Bacteroidota</taxon>
        <taxon>Flavobacteriia</taxon>
        <taxon>Flavobacteriales</taxon>
        <taxon>Flavobacteriaceae</taxon>
        <taxon>Winogradskyella</taxon>
    </lineage>
</organism>
<evidence type="ECO:0000256" key="1">
    <source>
        <dbReference type="SAM" id="Phobius"/>
    </source>
</evidence>
<comment type="caution">
    <text evidence="2">The sequence shown here is derived from an EMBL/GenBank/DDBJ whole genome shotgun (WGS) entry which is preliminary data.</text>
</comment>